<dbReference type="RefSeq" id="WP_134753623.1">
    <property type="nucleotide sequence ID" value="NZ_CP038149.1"/>
</dbReference>
<organism evidence="1 2">
    <name type="scientific">Paraburkholderia pallida</name>
    <dbReference type="NCBI Taxonomy" id="2547399"/>
    <lineage>
        <taxon>Bacteria</taxon>
        <taxon>Pseudomonadati</taxon>
        <taxon>Pseudomonadota</taxon>
        <taxon>Betaproteobacteria</taxon>
        <taxon>Burkholderiales</taxon>
        <taxon>Burkholderiaceae</taxon>
        <taxon>Paraburkholderia</taxon>
    </lineage>
</organism>
<evidence type="ECO:0000313" key="2">
    <source>
        <dbReference type="Proteomes" id="UP000295727"/>
    </source>
</evidence>
<evidence type="ECO:0000313" key="1">
    <source>
        <dbReference type="EMBL" id="QBR00192.1"/>
    </source>
</evidence>
<reference evidence="1 2" key="1">
    <citation type="submission" date="2019-03" db="EMBL/GenBank/DDBJ databases">
        <title>Paraburkholderia sp. 7MH5, isolated from subtropical forest soil.</title>
        <authorList>
            <person name="Gao Z.-H."/>
            <person name="Qiu L.-H."/>
        </authorList>
    </citation>
    <scope>NUCLEOTIDE SEQUENCE [LARGE SCALE GENOMIC DNA]</scope>
    <source>
        <strain evidence="1 2">7MH5</strain>
    </source>
</reference>
<protein>
    <submittedName>
        <fullName evidence="1">Uncharacterized protein</fullName>
    </submittedName>
</protein>
<dbReference type="EMBL" id="CP038149">
    <property type="protein sequence ID" value="QBR00192.1"/>
    <property type="molecule type" value="Genomic_DNA"/>
</dbReference>
<dbReference type="AlphaFoldDB" id="A0A4P7D125"/>
<dbReference type="KEGG" id="ppai:E1956_24275"/>
<name>A0A4P7D125_9BURK</name>
<sequence>MSSFKSAFVGAQGEVSSICIKYAMSAGSTRLSLWPQKQFLALYQCIEHYSGVHYFGSDLQRVSDDPGFATGLAKRHPIHTMFGERPALVEQDYLKAQEAFSVASFVVVDRGDICCVQCTFVNGSTRSDVLPAYIAMNLCGALKASIDMSCLMTVNPAGSA</sequence>
<keyword evidence="2" id="KW-1185">Reference proteome</keyword>
<dbReference type="Proteomes" id="UP000295727">
    <property type="component" value="Chromosome 2"/>
</dbReference>
<gene>
    <name evidence="1" type="ORF">E1956_24275</name>
</gene>
<dbReference type="OrthoDB" id="9132505at2"/>
<accession>A0A4P7D125</accession>
<proteinExistence type="predicted"/>